<keyword evidence="2" id="KW-1185">Reference proteome</keyword>
<gene>
    <name evidence="1" type="ORF">Gferi_04675</name>
</gene>
<dbReference type="Proteomes" id="UP000095743">
    <property type="component" value="Chromosome"/>
</dbReference>
<dbReference type="KEGG" id="gfe:Gferi_04675"/>
<accession>A0A1D8GDC1</accession>
<name>A0A1D8GDC1_9FIRM</name>
<dbReference type="EMBL" id="CP017269">
    <property type="protein sequence ID" value="AOT68910.1"/>
    <property type="molecule type" value="Genomic_DNA"/>
</dbReference>
<reference evidence="1 2" key="1">
    <citation type="submission" date="2016-09" db="EMBL/GenBank/DDBJ databases">
        <title>Genomic analysis reveals versatility of anaerobic energy metabolism of Geosporobacter ferrireducens IRF9 of phylum Firmicutes.</title>
        <authorList>
            <person name="Kim S.-J."/>
        </authorList>
    </citation>
    <scope>NUCLEOTIDE SEQUENCE [LARGE SCALE GENOMIC DNA]</scope>
    <source>
        <strain evidence="1 2">IRF9</strain>
    </source>
</reference>
<dbReference type="STRING" id="1424294.Gferi_04675"/>
<organism evidence="1 2">
    <name type="scientific">Geosporobacter ferrireducens</name>
    <dbReference type="NCBI Taxonomy" id="1424294"/>
    <lineage>
        <taxon>Bacteria</taxon>
        <taxon>Bacillati</taxon>
        <taxon>Bacillota</taxon>
        <taxon>Clostridia</taxon>
        <taxon>Peptostreptococcales</taxon>
        <taxon>Thermotaleaceae</taxon>
        <taxon>Geosporobacter</taxon>
    </lineage>
</organism>
<sequence length="145" mass="16515">MDRNGGILLKEFNVIIDNTIKLVGSNMVERIITDTGYFDSVEDISGQLNVENTMGFNVFSIVPMIHEEGDMKNQEDHIIPGNNEGMEDLLYRSVENYLEIALEEILEELKVQLAVQNVTSNYSIIDVEDGVNAILYLYFGDYYLH</sequence>
<evidence type="ECO:0000313" key="1">
    <source>
        <dbReference type="EMBL" id="AOT68910.1"/>
    </source>
</evidence>
<dbReference type="AlphaFoldDB" id="A0A1D8GDC1"/>
<proteinExistence type="predicted"/>
<evidence type="ECO:0000313" key="2">
    <source>
        <dbReference type="Proteomes" id="UP000095743"/>
    </source>
</evidence>
<protein>
    <submittedName>
        <fullName evidence="1">Uncharacterized protein</fullName>
    </submittedName>
</protein>